<dbReference type="AlphaFoldDB" id="A0AB34KEM3"/>
<dbReference type="PANTHER" id="PTHR33657:SF8">
    <property type="entry name" value="DOMAIN PROTEIN, PUTATIVE (AFU_ORTHOLOGUE AFUA_5G00600)-RELATED"/>
    <property type="match status" value="1"/>
</dbReference>
<organism evidence="4 5">
    <name type="scientific">Cladosporium halotolerans</name>
    <dbReference type="NCBI Taxonomy" id="1052096"/>
    <lineage>
        <taxon>Eukaryota</taxon>
        <taxon>Fungi</taxon>
        <taxon>Dikarya</taxon>
        <taxon>Ascomycota</taxon>
        <taxon>Pezizomycotina</taxon>
        <taxon>Dothideomycetes</taxon>
        <taxon>Dothideomycetidae</taxon>
        <taxon>Cladosporiales</taxon>
        <taxon>Cladosporiaceae</taxon>
        <taxon>Cladosporium</taxon>
    </lineage>
</organism>
<gene>
    <name evidence="4" type="ORF">WHR41_09071</name>
</gene>
<dbReference type="InterPro" id="IPR008701">
    <property type="entry name" value="NPP1"/>
</dbReference>
<feature type="signal peptide" evidence="3">
    <location>
        <begin position="1"/>
        <end position="18"/>
    </location>
</feature>
<accession>A0AB34KEM3</accession>
<evidence type="ECO:0000256" key="1">
    <source>
        <dbReference type="ARBA" id="ARBA00009520"/>
    </source>
</evidence>
<dbReference type="Pfam" id="PF05630">
    <property type="entry name" value="NPP1"/>
    <property type="match status" value="1"/>
</dbReference>
<dbReference type="EMBL" id="JAAQHG020000059">
    <property type="protein sequence ID" value="KAL1582221.1"/>
    <property type="molecule type" value="Genomic_DNA"/>
</dbReference>
<dbReference type="Proteomes" id="UP000803884">
    <property type="component" value="Unassembled WGS sequence"/>
</dbReference>
<evidence type="ECO:0000313" key="5">
    <source>
        <dbReference type="Proteomes" id="UP000803884"/>
    </source>
</evidence>
<feature type="chain" id="PRO_5044298787" evidence="3">
    <location>
        <begin position="19"/>
        <end position="250"/>
    </location>
</feature>
<comment type="caution">
    <text evidence="4">The sequence shown here is derived from an EMBL/GenBank/DDBJ whole genome shotgun (WGS) entry which is preliminary data.</text>
</comment>
<dbReference type="RefSeq" id="XP_069225328.1">
    <property type="nucleotide sequence ID" value="XM_069377675.1"/>
</dbReference>
<reference evidence="4 5" key="1">
    <citation type="journal article" date="2020" name="Microbiol. Resour. Announc.">
        <title>Draft Genome Sequence of a Cladosporium Species Isolated from the Mesophotic Ascidian Didemnum maculosum.</title>
        <authorList>
            <person name="Gioti A."/>
            <person name="Siaperas R."/>
            <person name="Nikolaivits E."/>
            <person name="Le Goff G."/>
            <person name="Ouazzani J."/>
            <person name="Kotoulas G."/>
            <person name="Topakas E."/>
        </authorList>
    </citation>
    <scope>NUCLEOTIDE SEQUENCE [LARGE SCALE GENOMIC DNA]</scope>
    <source>
        <strain evidence="4 5">TM138-S3</strain>
    </source>
</reference>
<dbReference type="GeneID" id="96010513"/>
<keyword evidence="2" id="KW-0843">Virulence</keyword>
<dbReference type="PANTHER" id="PTHR33657">
    <property type="entry name" value="DOMAIN PROTEIN, PUTATIVE (AFU_ORTHOLOGUE AFUA_5G00600)-RELATED"/>
    <property type="match status" value="1"/>
</dbReference>
<evidence type="ECO:0000256" key="2">
    <source>
        <dbReference type="ARBA" id="ARBA00023026"/>
    </source>
</evidence>
<protein>
    <submittedName>
        <fullName evidence="4">Uncharacterized protein</fullName>
    </submittedName>
</protein>
<comment type="similarity">
    <text evidence="1">Belongs to the Necrosis inducing protein (NPP1) family.</text>
</comment>
<name>A0AB34KEM3_9PEZI</name>
<evidence type="ECO:0000256" key="3">
    <source>
        <dbReference type="SAM" id="SignalP"/>
    </source>
</evidence>
<evidence type="ECO:0000313" key="4">
    <source>
        <dbReference type="EMBL" id="KAL1582221.1"/>
    </source>
</evidence>
<keyword evidence="5" id="KW-1185">Reference proteome</keyword>
<proteinExistence type="inferred from homology"/>
<keyword evidence="3" id="KW-0732">Signal</keyword>
<sequence>MRFSPSLALWALAGSTAAAPTTDASTLLSKRQFSTVPHDSIAFIPESYRGGAEGNAIKRFEPYLHIAHGCASYPAVSASGQVGGGLQNSGGPSSGCNDGRNGQTYVRGAFHNGRYAIMYAWYFPKDQISAGGANGGHRHDWESVVVWIDDPASANPHVFGGAASGHGGFKTTTSPNMATGSSRLQVEYFTTFPTNHELQFTATSGNDLAMIDYDTVSDAVRAAFDGYDWGNANCPFNKGNFVNNLNKAAV</sequence>
<dbReference type="PIRSF" id="PIRSF029958">
    <property type="entry name" value="Necrosis-inducing_protein"/>
    <property type="match status" value="1"/>
</dbReference>